<feature type="transmembrane region" description="Helical" evidence="6">
    <location>
        <begin position="6"/>
        <end position="25"/>
    </location>
</feature>
<evidence type="ECO:0000256" key="5">
    <source>
        <dbReference type="PROSITE-ProRule" id="PRU00339"/>
    </source>
</evidence>
<dbReference type="PROSITE" id="PS50005">
    <property type="entry name" value="TPR"/>
    <property type="match status" value="1"/>
</dbReference>
<dbReference type="Pfam" id="PF23914">
    <property type="entry name" value="TPR_CcmH_CycH"/>
    <property type="match status" value="1"/>
</dbReference>
<dbReference type="SMART" id="SM00028">
    <property type="entry name" value="TPR"/>
    <property type="match status" value="1"/>
</dbReference>
<proteinExistence type="predicted"/>
<dbReference type="GO" id="GO:0017004">
    <property type="term" value="P:cytochrome complex assembly"/>
    <property type="evidence" value="ECO:0007669"/>
    <property type="project" value="UniProtKB-KW"/>
</dbReference>
<dbReference type="InterPro" id="IPR056413">
    <property type="entry name" value="TPR_CcmH_CycH"/>
</dbReference>
<dbReference type="Gene3D" id="1.25.40.10">
    <property type="entry name" value="Tetratricopeptide repeat domain"/>
    <property type="match status" value="1"/>
</dbReference>
<organism evidence="9 10">
    <name type="scientific">Agaribacter marinus</name>
    <dbReference type="NCBI Taxonomy" id="1431249"/>
    <lineage>
        <taxon>Bacteria</taxon>
        <taxon>Pseudomonadati</taxon>
        <taxon>Pseudomonadota</taxon>
        <taxon>Gammaproteobacteria</taxon>
        <taxon>Alteromonadales</taxon>
        <taxon>Alteromonadaceae</taxon>
        <taxon>Agaribacter</taxon>
    </lineage>
</organism>
<feature type="transmembrane region" description="Helical" evidence="6">
    <location>
        <begin position="93"/>
        <end position="111"/>
    </location>
</feature>
<name>A0AA37SWC0_9ALTE</name>
<keyword evidence="2" id="KW-0677">Repeat</keyword>
<feature type="domain" description="Cytochrome c-type biogenesis protein H Ig-like" evidence="7">
    <location>
        <begin position="323"/>
        <end position="423"/>
    </location>
</feature>
<dbReference type="GO" id="GO:0030313">
    <property type="term" value="C:cell envelope"/>
    <property type="evidence" value="ECO:0007669"/>
    <property type="project" value="UniProtKB-SubCell"/>
</dbReference>
<dbReference type="InterPro" id="IPR017560">
    <property type="entry name" value="Cyt_c_biogenesis_CcmI"/>
</dbReference>
<protein>
    <submittedName>
        <fullName evidence="9">C-type cytochrome biogenesis protein CcmI</fullName>
    </submittedName>
</protein>
<dbReference type="GO" id="GO:0005886">
    <property type="term" value="C:plasma membrane"/>
    <property type="evidence" value="ECO:0007669"/>
    <property type="project" value="TreeGrafter"/>
</dbReference>
<feature type="domain" description="Cytochrome c-type biogenesis protein H TPR" evidence="8">
    <location>
        <begin position="121"/>
        <end position="272"/>
    </location>
</feature>
<dbReference type="InterPro" id="IPR051263">
    <property type="entry name" value="C-type_cytochrome_biogenesis"/>
</dbReference>
<keyword evidence="4 5" id="KW-0802">TPR repeat</keyword>
<keyword evidence="6" id="KW-1133">Transmembrane helix</keyword>
<dbReference type="InterPro" id="IPR019734">
    <property type="entry name" value="TPR_rpt"/>
</dbReference>
<sequence>MTEFYLYAIGLIFAASLFVAVPLLLRNRAREYQVSNANVVKQRMSELEDEVAQGLMSEKYKSIALKELKLALYDESIAEESPQETAKRLSHPILLGVLAVPAVVIGISVYFESNQLTGLQEYIDVINSTESLTQRVFNKGEDQVTPDDYAKYALIIRHRLREEPEDPVGWRILGQVQLAIGRIEESIAAYQKALDLSPEDAELRYKYANALMAAGTEESLMRAVNQMEYLVAKDNTNKEYRLLLTVIATQLGNAELAGQNFAMINSMMSTESNFYQSLITQLRRIGVSEQYLVSENSGTNALQSSSELETQEASNLNQKITSVSINIDLSEEVAQKLPKQGFLIVFAQDADSDMRVPLAVKRMPFSTFPISVTLSTEDAMLPDRTLNTVGRVRVIARISKDSDVMPSAGELQGQIDTLPLKLGDVVSTSLLINKEI</sequence>
<comment type="caution">
    <text evidence="9">The sequence shown here is derived from an EMBL/GenBank/DDBJ whole genome shotgun (WGS) entry which is preliminary data.</text>
</comment>
<evidence type="ECO:0000313" key="9">
    <source>
        <dbReference type="EMBL" id="GLR70896.1"/>
    </source>
</evidence>
<evidence type="ECO:0000256" key="1">
    <source>
        <dbReference type="ARBA" id="ARBA00004196"/>
    </source>
</evidence>
<evidence type="ECO:0000256" key="2">
    <source>
        <dbReference type="ARBA" id="ARBA00022737"/>
    </source>
</evidence>
<keyword evidence="3" id="KW-0201">Cytochrome c-type biogenesis</keyword>
<dbReference type="RefSeq" id="WP_284217174.1">
    <property type="nucleotide sequence ID" value="NZ_BSOT01000005.1"/>
</dbReference>
<dbReference type="Proteomes" id="UP001156601">
    <property type="component" value="Unassembled WGS sequence"/>
</dbReference>
<reference evidence="9" key="2">
    <citation type="submission" date="2023-01" db="EMBL/GenBank/DDBJ databases">
        <title>Draft genome sequence of Agaribacter marinus strain NBRC 110023.</title>
        <authorList>
            <person name="Sun Q."/>
            <person name="Mori K."/>
        </authorList>
    </citation>
    <scope>NUCLEOTIDE SEQUENCE</scope>
    <source>
        <strain evidence="9">NBRC 110023</strain>
    </source>
</reference>
<dbReference type="InterPro" id="IPR011990">
    <property type="entry name" value="TPR-like_helical_dom_sf"/>
</dbReference>
<evidence type="ECO:0000313" key="10">
    <source>
        <dbReference type="Proteomes" id="UP001156601"/>
    </source>
</evidence>
<dbReference type="EMBL" id="BSOT01000005">
    <property type="protein sequence ID" value="GLR70896.1"/>
    <property type="molecule type" value="Genomic_DNA"/>
</dbReference>
<dbReference type="SUPFAM" id="SSF48452">
    <property type="entry name" value="TPR-like"/>
    <property type="match status" value="1"/>
</dbReference>
<evidence type="ECO:0000256" key="4">
    <source>
        <dbReference type="ARBA" id="ARBA00022803"/>
    </source>
</evidence>
<reference evidence="9" key="1">
    <citation type="journal article" date="2014" name="Int. J. Syst. Evol. Microbiol.">
        <title>Complete genome sequence of Corynebacterium casei LMG S-19264T (=DSM 44701T), isolated from a smear-ripened cheese.</title>
        <authorList>
            <consortium name="US DOE Joint Genome Institute (JGI-PGF)"/>
            <person name="Walter F."/>
            <person name="Albersmeier A."/>
            <person name="Kalinowski J."/>
            <person name="Ruckert C."/>
        </authorList>
    </citation>
    <scope>NUCLEOTIDE SEQUENCE</scope>
    <source>
        <strain evidence="9">NBRC 110023</strain>
    </source>
</reference>
<evidence type="ECO:0000259" key="8">
    <source>
        <dbReference type="Pfam" id="PF23914"/>
    </source>
</evidence>
<keyword evidence="6" id="KW-0472">Membrane</keyword>
<evidence type="ECO:0000256" key="6">
    <source>
        <dbReference type="SAM" id="Phobius"/>
    </source>
</evidence>
<dbReference type="PANTHER" id="PTHR47870:SF1">
    <property type="entry name" value="CYTOCHROME C-TYPE BIOGENESIS PROTEIN CCMH"/>
    <property type="match status" value="1"/>
</dbReference>
<keyword evidence="6" id="KW-0812">Transmembrane</keyword>
<dbReference type="InterPro" id="IPR056412">
    <property type="entry name" value="Ig_CycH"/>
</dbReference>
<evidence type="ECO:0000256" key="3">
    <source>
        <dbReference type="ARBA" id="ARBA00022748"/>
    </source>
</evidence>
<dbReference type="Pfam" id="PF23892">
    <property type="entry name" value="Ig_CycH"/>
    <property type="match status" value="1"/>
</dbReference>
<accession>A0AA37SWC0</accession>
<evidence type="ECO:0000259" key="7">
    <source>
        <dbReference type="Pfam" id="PF23892"/>
    </source>
</evidence>
<feature type="repeat" description="TPR" evidence="5">
    <location>
        <begin position="167"/>
        <end position="200"/>
    </location>
</feature>
<dbReference type="NCBIfam" id="TIGR03142">
    <property type="entry name" value="cytochro_ccmI"/>
    <property type="match status" value="1"/>
</dbReference>
<dbReference type="PANTHER" id="PTHR47870">
    <property type="entry name" value="CYTOCHROME C-TYPE BIOGENESIS PROTEIN CCMH"/>
    <property type="match status" value="1"/>
</dbReference>
<comment type="subcellular location">
    <subcellularLocation>
        <location evidence="1">Cell envelope</location>
    </subcellularLocation>
</comment>
<gene>
    <name evidence="9" type="primary">ccmI</name>
    <name evidence="9" type="ORF">GCM10007852_18040</name>
</gene>
<dbReference type="AlphaFoldDB" id="A0AA37SWC0"/>
<keyword evidence="10" id="KW-1185">Reference proteome</keyword>